<dbReference type="InterPro" id="IPR036291">
    <property type="entry name" value="NAD(P)-bd_dom_sf"/>
</dbReference>
<dbReference type="InterPro" id="IPR050425">
    <property type="entry name" value="NAD(P)_dehydrat-like"/>
</dbReference>
<dbReference type="GO" id="GO:0016616">
    <property type="term" value="F:oxidoreductase activity, acting on the CH-OH group of donors, NAD or NADP as acceptor"/>
    <property type="evidence" value="ECO:0007669"/>
    <property type="project" value="TreeGrafter"/>
</dbReference>
<evidence type="ECO:0000256" key="2">
    <source>
        <dbReference type="ARBA" id="ARBA00023445"/>
    </source>
</evidence>
<evidence type="ECO:0000313" key="4">
    <source>
        <dbReference type="EMBL" id="KAH7359458.1"/>
    </source>
</evidence>
<dbReference type="PANTHER" id="PTHR10366">
    <property type="entry name" value="NAD DEPENDENT EPIMERASE/DEHYDRATASE"/>
    <property type="match status" value="1"/>
</dbReference>
<dbReference type="PANTHER" id="PTHR10366:SF564">
    <property type="entry name" value="STEROL-4-ALPHA-CARBOXYLATE 3-DEHYDROGENASE, DECARBOXYLATING"/>
    <property type="match status" value="1"/>
</dbReference>
<dbReference type="Pfam" id="PF01370">
    <property type="entry name" value="Epimerase"/>
    <property type="match status" value="1"/>
</dbReference>
<dbReference type="InterPro" id="IPR001509">
    <property type="entry name" value="Epimerase_deHydtase"/>
</dbReference>
<sequence>ITGVSGHVGFRVLVEVLQRGYRARAVTRTAMQAEKINAAISVQPYHKQLEFVTVPDLALNGAFDGVLDGADGLVHVASPLPSAQVDSLTDFKRDLIDPAVNMTLEFLKAAKKVPSVRRIVITSSIGALLKWDYIISNDTSKVFTSKDTYTPISLEGLFANIIDVYGTSKAAALAATERFVQEEKPTWDVVKIMPSLVVGRNELNDGPEQVASGGNATPMGVLLETKNDIPTLVVSVQVDDVARAHIDALRPSIPGNRNYIFSVDTTWDDAEDIARRHFDEAVQKGVVPLAGSQPSRPLHFDTSETEVTFGWRLNSFEEQIKSVAGHYVDLVAAQ</sequence>
<dbReference type="EMBL" id="JAGPXD010000004">
    <property type="protein sequence ID" value="KAH7359458.1"/>
    <property type="molecule type" value="Genomic_DNA"/>
</dbReference>
<dbReference type="SUPFAM" id="SSF51735">
    <property type="entry name" value="NAD(P)-binding Rossmann-fold domains"/>
    <property type="match status" value="1"/>
</dbReference>
<dbReference type="OrthoDB" id="2735536at2759"/>
<comment type="similarity">
    <text evidence="2">Belongs to the NAD(P)-dependent epimerase/dehydratase family. Dihydroflavonol-4-reductase subfamily.</text>
</comment>
<comment type="caution">
    <text evidence="4">The sequence shown here is derived from an EMBL/GenBank/DDBJ whole genome shotgun (WGS) entry which is preliminary data.</text>
</comment>
<evidence type="ECO:0000313" key="5">
    <source>
        <dbReference type="Proteomes" id="UP000813385"/>
    </source>
</evidence>
<dbReference type="Proteomes" id="UP000813385">
    <property type="component" value="Unassembled WGS sequence"/>
</dbReference>
<feature type="non-terminal residue" evidence="4">
    <location>
        <position position="334"/>
    </location>
</feature>
<keyword evidence="1" id="KW-0560">Oxidoreductase</keyword>
<dbReference type="AlphaFoldDB" id="A0A8K0TJC3"/>
<reference evidence="4" key="1">
    <citation type="journal article" date="2021" name="Nat. Commun.">
        <title>Genetic determinants of endophytism in the Arabidopsis root mycobiome.</title>
        <authorList>
            <person name="Mesny F."/>
            <person name="Miyauchi S."/>
            <person name="Thiergart T."/>
            <person name="Pickel B."/>
            <person name="Atanasova L."/>
            <person name="Karlsson M."/>
            <person name="Huettel B."/>
            <person name="Barry K.W."/>
            <person name="Haridas S."/>
            <person name="Chen C."/>
            <person name="Bauer D."/>
            <person name="Andreopoulos W."/>
            <person name="Pangilinan J."/>
            <person name="LaButti K."/>
            <person name="Riley R."/>
            <person name="Lipzen A."/>
            <person name="Clum A."/>
            <person name="Drula E."/>
            <person name="Henrissat B."/>
            <person name="Kohler A."/>
            <person name="Grigoriev I.V."/>
            <person name="Martin F.M."/>
            <person name="Hacquard S."/>
        </authorList>
    </citation>
    <scope>NUCLEOTIDE SEQUENCE</scope>
    <source>
        <strain evidence="4">MPI-CAGE-AT-0016</strain>
    </source>
</reference>
<proteinExistence type="inferred from homology"/>
<evidence type="ECO:0000256" key="1">
    <source>
        <dbReference type="ARBA" id="ARBA00023002"/>
    </source>
</evidence>
<gene>
    <name evidence="4" type="ORF">B0T11DRAFT_227403</name>
</gene>
<evidence type="ECO:0000259" key="3">
    <source>
        <dbReference type="Pfam" id="PF01370"/>
    </source>
</evidence>
<feature type="domain" description="NAD-dependent epimerase/dehydratase" evidence="3">
    <location>
        <begin position="1"/>
        <end position="212"/>
    </location>
</feature>
<dbReference type="Gene3D" id="3.40.50.720">
    <property type="entry name" value="NAD(P)-binding Rossmann-like Domain"/>
    <property type="match status" value="1"/>
</dbReference>
<protein>
    <recommendedName>
        <fullName evidence="3">NAD-dependent epimerase/dehydratase domain-containing protein</fullName>
    </recommendedName>
</protein>
<name>A0A8K0TJC3_9PEZI</name>
<accession>A0A8K0TJC3</accession>
<organism evidence="4 5">
    <name type="scientific">Plectosphaerella cucumerina</name>
    <dbReference type="NCBI Taxonomy" id="40658"/>
    <lineage>
        <taxon>Eukaryota</taxon>
        <taxon>Fungi</taxon>
        <taxon>Dikarya</taxon>
        <taxon>Ascomycota</taxon>
        <taxon>Pezizomycotina</taxon>
        <taxon>Sordariomycetes</taxon>
        <taxon>Hypocreomycetidae</taxon>
        <taxon>Glomerellales</taxon>
        <taxon>Plectosphaerellaceae</taxon>
        <taxon>Plectosphaerella</taxon>
    </lineage>
</organism>
<keyword evidence="5" id="KW-1185">Reference proteome</keyword>